<evidence type="ECO:0000313" key="3">
    <source>
        <dbReference type="Proteomes" id="UP000828390"/>
    </source>
</evidence>
<evidence type="ECO:0000313" key="2">
    <source>
        <dbReference type="EMBL" id="KAH3769029.1"/>
    </source>
</evidence>
<reference evidence="2" key="2">
    <citation type="submission" date="2020-11" db="EMBL/GenBank/DDBJ databases">
        <authorList>
            <person name="McCartney M.A."/>
            <person name="Auch B."/>
            <person name="Kono T."/>
            <person name="Mallez S."/>
            <person name="Becker A."/>
            <person name="Gohl D.M."/>
            <person name="Silverstein K.A.T."/>
            <person name="Koren S."/>
            <person name="Bechman K.B."/>
            <person name="Herman A."/>
            <person name="Abrahante J.E."/>
            <person name="Garbe J."/>
        </authorList>
    </citation>
    <scope>NUCLEOTIDE SEQUENCE</scope>
    <source>
        <strain evidence="2">Duluth1</strain>
        <tissue evidence="2">Whole animal</tissue>
    </source>
</reference>
<dbReference type="AlphaFoldDB" id="A0A9D4DW15"/>
<name>A0A9D4DW15_DREPO</name>
<reference evidence="2" key="1">
    <citation type="journal article" date="2019" name="bioRxiv">
        <title>The Genome of the Zebra Mussel, Dreissena polymorpha: A Resource for Invasive Species Research.</title>
        <authorList>
            <person name="McCartney M.A."/>
            <person name="Auch B."/>
            <person name="Kono T."/>
            <person name="Mallez S."/>
            <person name="Zhang Y."/>
            <person name="Obille A."/>
            <person name="Becker A."/>
            <person name="Abrahante J.E."/>
            <person name="Garbe J."/>
            <person name="Badalamenti J.P."/>
            <person name="Herman A."/>
            <person name="Mangelson H."/>
            <person name="Liachko I."/>
            <person name="Sullivan S."/>
            <person name="Sone E.D."/>
            <person name="Koren S."/>
            <person name="Silverstein K.A.T."/>
            <person name="Beckman K.B."/>
            <person name="Gohl D.M."/>
        </authorList>
    </citation>
    <scope>NUCLEOTIDE SEQUENCE</scope>
    <source>
        <strain evidence="2">Duluth1</strain>
        <tissue evidence="2">Whole animal</tissue>
    </source>
</reference>
<keyword evidence="3" id="KW-1185">Reference proteome</keyword>
<accession>A0A9D4DW15</accession>
<sequence length="82" mass="9197">MKPYDPYTSEDSSLGTKAEVKTETRSLEGLEDSSVTDAEEFLKPDELVNCICDYQEENGLMIQVSSQTCYYLRIQVSSQAMG</sequence>
<protein>
    <submittedName>
        <fullName evidence="2">Uncharacterized protein</fullName>
    </submittedName>
</protein>
<comment type="caution">
    <text evidence="2">The sequence shown here is derived from an EMBL/GenBank/DDBJ whole genome shotgun (WGS) entry which is preliminary data.</text>
</comment>
<organism evidence="2 3">
    <name type="scientific">Dreissena polymorpha</name>
    <name type="common">Zebra mussel</name>
    <name type="synonym">Mytilus polymorpha</name>
    <dbReference type="NCBI Taxonomy" id="45954"/>
    <lineage>
        <taxon>Eukaryota</taxon>
        <taxon>Metazoa</taxon>
        <taxon>Spiralia</taxon>
        <taxon>Lophotrochozoa</taxon>
        <taxon>Mollusca</taxon>
        <taxon>Bivalvia</taxon>
        <taxon>Autobranchia</taxon>
        <taxon>Heteroconchia</taxon>
        <taxon>Euheterodonta</taxon>
        <taxon>Imparidentia</taxon>
        <taxon>Neoheterodontei</taxon>
        <taxon>Myida</taxon>
        <taxon>Dreissenoidea</taxon>
        <taxon>Dreissenidae</taxon>
        <taxon>Dreissena</taxon>
    </lineage>
</organism>
<evidence type="ECO:0000256" key="1">
    <source>
        <dbReference type="SAM" id="MobiDB-lite"/>
    </source>
</evidence>
<dbReference type="EMBL" id="JAIWYP010000009">
    <property type="protein sequence ID" value="KAH3769029.1"/>
    <property type="molecule type" value="Genomic_DNA"/>
</dbReference>
<dbReference type="Pfam" id="PF20826">
    <property type="entry name" value="PHD_5"/>
    <property type="match status" value="1"/>
</dbReference>
<gene>
    <name evidence="2" type="ORF">DPMN_170276</name>
</gene>
<dbReference type="Proteomes" id="UP000828390">
    <property type="component" value="Unassembled WGS sequence"/>
</dbReference>
<feature type="region of interest" description="Disordered" evidence="1">
    <location>
        <begin position="1"/>
        <end position="38"/>
    </location>
</feature>
<feature type="compositionally biased region" description="Basic and acidic residues" evidence="1">
    <location>
        <begin position="18"/>
        <end position="28"/>
    </location>
</feature>
<proteinExistence type="predicted"/>